<dbReference type="WBParaSite" id="Hba_06935">
    <property type="protein sequence ID" value="Hba_06935"/>
    <property type="gene ID" value="Hba_06935"/>
</dbReference>
<dbReference type="AlphaFoldDB" id="A0A1I7WP64"/>
<feature type="compositionally biased region" description="Basic and acidic residues" evidence="1">
    <location>
        <begin position="39"/>
        <end position="53"/>
    </location>
</feature>
<sequence length="60" mass="6740">MVGLKWTYLMRNKRTTIPMINLMSRLSIILAKSSPKGVEGTEGRGRRANESSLKRTGLAY</sequence>
<evidence type="ECO:0000256" key="1">
    <source>
        <dbReference type="SAM" id="MobiDB-lite"/>
    </source>
</evidence>
<dbReference type="Proteomes" id="UP000095283">
    <property type="component" value="Unplaced"/>
</dbReference>
<accession>A0A1I7WP64</accession>
<evidence type="ECO:0000313" key="3">
    <source>
        <dbReference type="WBParaSite" id="Hba_06935"/>
    </source>
</evidence>
<reference evidence="3" key="1">
    <citation type="submission" date="2016-11" db="UniProtKB">
        <authorList>
            <consortium name="WormBaseParasite"/>
        </authorList>
    </citation>
    <scope>IDENTIFICATION</scope>
</reference>
<organism evidence="2 3">
    <name type="scientific">Heterorhabditis bacteriophora</name>
    <name type="common">Entomopathogenic nematode worm</name>
    <dbReference type="NCBI Taxonomy" id="37862"/>
    <lineage>
        <taxon>Eukaryota</taxon>
        <taxon>Metazoa</taxon>
        <taxon>Ecdysozoa</taxon>
        <taxon>Nematoda</taxon>
        <taxon>Chromadorea</taxon>
        <taxon>Rhabditida</taxon>
        <taxon>Rhabditina</taxon>
        <taxon>Rhabditomorpha</taxon>
        <taxon>Strongyloidea</taxon>
        <taxon>Heterorhabditidae</taxon>
        <taxon>Heterorhabditis</taxon>
    </lineage>
</organism>
<evidence type="ECO:0000313" key="2">
    <source>
        <dbReference type="Proteomes" id="UP000095283"/>
    </source>
</evidence>
<protein>
    <submittedName>
        <fullName evidence="3">Uncharacterized protein</fullName>
    </submittedName>
</protein>
<proteinExistence type="predicted"/>
<keyword evidence="2" id="KW-1185">Reference proteome</keyword>
<feature type="region of interest" description="Disordered" evidence="1">
    <location>
        <begin position="34"/>
        <end position="60"/>
    </location>
</feature>
<name>A0A1I7WP64_HETBA</name>